<dbReference type="SUPFAM" id="SSF56219">
    <property type="entry name" value="DNase I-like"/>
    <property type="match status" value="1"/>
</dbReference>
<dbReference type="InterPro" id="IPR036691">
    <property type="entry name" value="Endo/exonu/phosph_ase_sf"/>
</dbReference>
<dbReference type="Gene3D" id="3.60.10.10">
    <property type="entry name" value="Endonuclease/exonuclease/phosphatase"/>
    <property type="match status" value="1"/>
</dbReference>
<accession>A0A0B7BPR4</accession>
<reference evidence="1" key="1">
    <citation type="submission" date="2014-12" db="EMBL/GenBank/DDBJ databases">
        <title>Insight into the proteome of Arion vulgaris.</title>
        <authorList>
            <person name="Aradska J."/>
            <person name="Bulat T."/>
            <person name="Smidak R."/>
            <person name="Sarate P."/>
            <person name="Gangsoo J."/>
            <person name="Sialana F."/>
            <person name="Bilban M."/>
            <person name="Lubec G."/>
        </authorList>
    </citation>
    <scope>NUCLEOTIDE SEQUENCE</scope>
    <source>
        <tissue evidence="1">Skin</tissue>
    </source>
</reference>
<dbReference type="AlphaFoldDB" id="A0A0B7BPR4"/>
<evidence type="ECO:0000313" key="1">
    <source>
        <dbReference type="EMBL" id="CEK95284.1"/>
    </source>
</evidence>
<protein>
    <recommendedName>
        <fullName evidence="2">Endonuclease/exonuclease/phosphatase domain-containing protein</fullName>
    </recommendedName>
</protein>
<dbReference type="InterPro" id="IPR027124">
    <property type="entry name" value="Swc5/CFDP1/2"/>
</dbReference>
<evidence type="ECO:0008006" key="2">
    <source>
        <dbReference type="Google" id="ProtNLM"/>
    </source>
</evidence>
<organism evidence="1">
    <name type="scientific">Arion vulgaris</name>
    <dbReference type="NCBI Taxonomy" id="1028688"/>
    <lineage>
        <taxon>Eukaryota</taxon>
        <taxon>Metazoa</taxon>
        <taxon>Spiralia</taxon>
        <taxon>Lophotrochozoa</taxon>
        <taxon>Mollusca</taxon>
        <taxon>Gastropoda</taxon>
        <taxon>Heterobranchia</taxon>
        <taxon>Euthyneura</taxon>
        <taxon>Panpulmonata</taxon>
        <taxon>Eupulmonata</taxon>
        <taxon>Stylommatophora</taxon>
        <taxon>Helicina</taxon>
        <taxon>Arionoidea</taxon>
        <taxon>Arionidae</taxon>
        <taxon>Arion</taxon>
    </lineage>
</organism>
<gene>
    <name evidence="1" type="primary">ORF206288</name>
</gene>
<dbReference type="EMBL" id="HACG01048419">
    <property type="protein sequence ID" value="CEK95284.1"/>
    <property type="molecule type" value="Transcribed_RNA"/>
</dbReference>
<dbReference type="PANTHER" id="PTHR23227:SF84">
    <property type="entry name" value="ENDONUCLEASE_EXONUCLEASE_PHOSPHATASE DOMAIN-CONTAINING PROTEIN"/>
    <property type="match status" value="1"/>
</dbReference>
<sequence length="415" mass="46501">MVESPINGSYHILSIKLRTVTGPVHLFSVYALTLHLKADIKDTFYEEIQSDIRRISQNEHIFLMRDFNARVGADHNSSPSCLGKHGTGKINENGQRLLEICNYNNLCITNTFFNTKPCHKVSWKHPRSHRWHQLDLVITRRNAINSVLSTRSYHSADCDTDHSLICGKVRLKIKTLHHSKRKGCPHIDTEGTTRPEMVQSFCNTLGGILRGTPGGDAETEWSYIRDAIYNSAKTTFGTRDRQNPDWFVANILELERVIVEKRTVLRNYKNNPSVRSFLALRFARSVAQRTARWCAGDYRQKLCRNIQLSFDTGNIGGVHEGIGKAFSPTIKKTAPLKTKTGEVLIDRKKQMERWVELYLELCSSQNVVTDIAFDAIKALPTLGTLDQMSLGAEISVAIGALAGVRAAGGDGIPLG</sequence>
<proteinExistence type="predicted"/>
<dbReference type="PANTHER" id="PTHR23227">
    <property type="entry name" value="BUCENTAUR RELATED"/>
    <property type="match status" value="1"/>
</dbReference>
<name>A0A0B7BPR4_9EUPU</name>